<dbReference type="Proteomes" id="UP000019132">
    <property type="component" value="Unassembled WGS sequence"/>
</dbReference>
<protein>
    <submittedName>
        <fullName evidence="1">Uncharacterized protein</fullName>
    </submittedName>
</protein>
<dbReference type="EMBL" id="GL376610">
    <property type="status" value="NOT_ANNOTATED_CDS"/>
    <property type="molecule type" value="Genomic_DNA"/>
</dbReference>
<organism evidence="1 2">
    <name type="scientific">Globisporangium ultimum (strain ATCC 200006 / CBS 805.95 / DAOM BR144)</name>
    <name type="common">Pythium ultimum</name>
    <dbReference type="NCBI Taxonomy" id="431595"/>
    <lineage>
        <taxon>Eukaryota</taxon>
        <taxon>Sar</taxon>
        <taxon>Stramenopiles</taxon>
        <taxon>Oomycota</taxon>
        <taxon>Peronosporomycetes</taxon>
        <taxon>Pythiales</taxon>
        <taxon>Pythiaceae</taxon>
        <taxon>Globisporangium</taxon>
    </lineage>
</organism>
<dbReference type="GO" id="GO:0003676">
    <property type="term" value="F:nucleic acid binding"/>
    <property type="evidence" value="ECO:0007669"/>
    <property type="project" value="InterPro"/>
</dbReference>
<evidence type="ECO:0000313" key="1">
    <source>
        <dbReference type="EnsemblProtists" id="PYU1_T012482"/>
    </source>
</evidence>
<dbReference type="VEuPathDB" id="FungiDB:PYU1_G012456"/>
<dbReference type="InterPro" id="IPR036397">
    <property type="entry name" value="RNaseH_sf"/>
</dbReference>
<reference evidence="1" key="3">
    <citation type="submission" date="2015-02" db="UniProtKB">
        <authorList>
            <consortium name="EnsemblProtists"/>
        </authorList>
    </citation>
    <scope>IDENTIFICATION</scope>
    <source>
        <strain evidence="1">DAOM BR144</strain>
    </source>
</reference>
<dbReference type="PANTHER" id="PTHR47169">
    <property type="entry name" value="OS01G0541250 PROTEIN"/>
    <property type="match status" value="1"/>
</dbReference>
<sequence length="103" mass="11978">MYWIWYFNNIQALQQQKHSSTIDKLIEAVETSFEELTLCKLNNVFLSLQAAMDDCILYNGGNDYRLRYLSKAKLEREGRLPCSISVSSDVMPLLSEREGPFMF</sequence>
<name>K3X5I3_GLOUD</name>
<accession>K3X5I3</accession>
<dbReference type="AlphaFoldDB" id="K3X5I3"/>
<reference evidence="2" key="1">
    <citation type="journal article" date="2010" name="Genome Biol.">
        <title>Genome sequence of the necrotrophic plant pathogen Pythium ultimum reveals original pathogenicity mechanisms and effector repertoire.</title>
        <authorList>
            <person name="Levesque C.A."/>
            <person name="Brouwer H."/>
            <person name="Cano L."/>
            <person name="Hamilton J.P."/>
            <person name="Holt C."/>
            <person name="Huitema E."/>
            <person name="Raffaele S."/>
            <person name="Robideau G.P."/>
            <person name="Thines M."/>
            <person name="Win J."/>
            <person name="Zerillo M.M."/>
            <person name="Beakes G.W."/>
            <person name="Boore J.L."/>
            <person name="Busam D."/>
            <person name="Dumas B."/>
            <person name="Ferriera S."/>
            <person name="Fuerstenberg S.I."/>
            <person name="Gachon C.M."/>
            <person name="Gaulin E."/>
            <person name="Govers F."/>
            <person name="Grenville-Briggs L."/>
            <person name="Horner N."/>
            <person name="Hostetler J."/>
            <person name="Jiang R.H."/>
            <person name="Johnson J."/>
            <person name="Krajaejun T."/>
            <person name="Lin H."/>
            <person name="Meijer H.J."/>
            <person name="Moore B."/>
            <person name="Morris P."/>
            <person name="Phuntmart V."/>
            <person name="Puiu D."/>
            <person name="Shetty J."/>
            <person name="Stajich J.E."/>
            <person name="Tripathy S."/>
            <person name="Wawra S."/>
            <person name="van West P."/>
            <person name="Whitty B.R."/>
            <person name="Coutinho P.M."/>
            <person name="Henrissat B."/>
            <person name="Martin F."/>
            <person name="Thomas P.D."/>
            <person name="Tyler B.M."/>
            <person name="De Vries R.P."/>
            <person name="Kamoun S."/>
            <person name="Yandell M."/>
            <person name="Tisserat N."/>
            <person name="Buell C.R."/>
        </authorList>
    </citation>
    <scope>NUCLEOTIDE SEQUENCE</scope>
    <source>
        <strain evidence="2">DAOM:BR144</strain>
    </source>
</reference>
<dbReference type="InParanoid" id="K3X5I3"/>
<proteinExistence type="predicted"/>
<reference evidence="2" key="2">
    <citation type="submission" date="2010-04" db="EMBL/GenBank/DDBJ databases">
        <authorList>
            <person name="Buell R."/>
            <person name="Hamilton J."/>
            <person name="Hostetler J."/>
        </authorList>
    </citation>
    <scope>NUCLEOTIDE SEQUENCE [LARGE SCALE GENOMIC DNA]</scope>
    <source>
        <strain evidence="2">DAOM:BR144</strain>
    </source>
</reference>
<dbReference type="PANTHER" id="PTHR47169:SF2">
    <property type="entry name" value="OS01G0541250 PROTEIN"/>
    <property type="match status" value="1"/>
</dbReference>
<dbReference type="eggNOG" id="ENOG502RWQY">
    <property type="taxonomic scope" value="Eukaryota"/>
</dbReference>
<dbReference type="OMA" id="DDCILYN"/>
<keyword evidence="2" id="KW-1185">Reference proteome</keyword>
<dbReference type="Gene3D" id="3.30.420.10">
    <property type="entry name" value="Ribonuclease H-like superfamily/Ribonuclease H"/>
    <property type="match status" value="1"/>
</dbReference>
<dbReference type="EnsemblProtists" id="PYU1_T012482">
    <property type="protein sequence ID" value="PYU1_T012482"/>
    <property type="gene ID" value="PYU1_G012456"/>
</dbReference>
<dbReference type="HOGENOM" id="CLU_2269204_0_0_1"/>
<evidence type="ECO:0000313" key="2">
    <source>
        <dbReference type="Proteomes" id="UP000019132"/>
    </source>
</evidence>